<dbReference type="SUPFAM" id="SSF160904">
    <property type="entry name" value="Jann2411-like"/>
    <property type="match status" value="1"/>
</dbReference>
<dbReference type="RefSeq" id="WP_326567703.1">
    <property type="nucleotide sequence ID" value="NZ_CP142149.1"/>
</dbReference>
<accession>A0ABZ1I3F5</accession>
<dbReference type="PANTHER" id="PTHR35525:SF3">
    <property type="entry name" value="BLL6575 PROTEIN"/>
    <property type="match status" value="1"/>
</dbReference>
<feature type="domain" description="Zinc finger CGNR" evidence="1">
    <location>
        <begin position="133"/>
        <end position="176"/>
    </location>
</feature>
<name>A0ABZ1I3F5_9PSEU</name>
<dbReference type="PANTHER" id="PTHR35525">
    <property type="entry name" value="BLL6575 PROTEIN"/>
    <property type="match status" value="1"/>
</dbReference>
<protein>
    <submittedName>
        <fullName evidence="2">CGNR zinc finger domain-containing protein</fullName>
    </submittedName>
</protein>
<proteinExistence type="predicted"/>
<dbReference type="EMBL" id="CP142149">
    <property type="protein sequence ID" value="WSE28704.1"/>
    <property type="molecule type" value="Genomic_DNA"/>
</dbReference>
<evidence type="ECO:0000259" key="1">
    <source>
        <dbReference type="Pfam" id="PF11706"/>
    </source>
</evidence>
<dbReference type="Gene3D" id="1.10.3300.10">
    <property type="entry name" value="Jann2411-like domain"/>
    <property type="match status" value="1"/>
</dbReference>
<dbReference type="InterPro" id="IPR023286">
    <property type="entry name" value="ABATE_dom_sf"/>
</dbReference>
<dbReference type="InterPro" id="IPR010852">
    <property type="entry name" value="ABATE"/>
</dbReference>
<evidence type="ECO:0000313" key="3">
    <source>
        <dbReference type="Proteomes" id="UP001330812"/>
    </source>
</evidence>
<gene>
    <name evidence="2" type="ORF">VSH64_38685</name>
</gene>
<organism evidence="2 3">
    <name type="scientific">Amycolatopsis rhabdoformis</name>
    <dbReference type="NCBI Taxonomy" id="1448059"/>
    <lineage>
        <taxon>Bacteria</taxon>
        <taxon>Bacillati</taxon>
        <taxon>Actinomycetota</taxon>
        <taxon>Actinomycetes</taxon>
        <taxon>Pseudonocardiales</taxon>
        <taxon>Pseudonocardiaceae</taxon>
        <taxon>Amycolatopsis</taxon>
    </lineage>
</organism>
<evidence type="ECO:0000313" key="2">
    <source>
        <dbReference type="EMBL" id="WSE28704.1"/>
    </source>
</evidence>
<keyword evidence="3" id="KW-1185">Reference proteome</keyword>
<dbReference type="Pfam" id="PF11706">
    <property type="entry name" value="zf-CGNR"/>
    <property type="match status" value="1"/>
</dbReference>
<dbReference type="Proteomes" id="UP001330812">
    <property type="component" value="Chromosome"/>
</dbReference>
<reference evidence="2 3" key="1">
    <citation type="journal article" date="2015" name="Int. J. Syst. Evol. Microbiol.">
        <title>Amycolatopsis rhabdoformis sp. nov., an actinomycete isolated from a tropical forest soil.</title>
        <authorList>
            <person name="Souza W.R."/>
            <person name="Silva R.E."/>
            <person name="Goodfellow M."/>
            <person name="Busarakam K."/>
            <person name="Figueiro F.S."/>
            <person name="Ferreira D."/>
            <person name="Rodrigues-Filho E."/>
            <person name="Moraes L.A.B."/>
            <person name="Zucchi T.D."/>
        </authorList>
    </citation>
    <scope>NUCLEOTIDE SEQUENCE [LARGE SCALE GENOMIC DNA]</scope>
    <source>
        <strain evidence="2 3">NCIMB 14900</strain>
    </source>
</reference>
<sequence>MPSSTTAEAPVPATAAAIVDLLNSRAYTVHEDKLDDAGLARALLSPFGQDETPIPPKRLKLVRDLRAALMTVLTGDDPTEAWATFTGRTSGVTFTQDFSTPGKVTPRQSTGDTVVGGITLHVATLVEDGTWSRLRLCANEECSAVFYDTTRSRTRRWHSYEICGNRTNVANHRARKATQR</sequence>
<dbReference type="InterPro" id="IPR021005">
    <property type="entry name" value="Znf_CGNR"/>
</dbReference>